<keyword evidence="2" id="KW-1185">Reference proteome</keyword>
<reference evidence="1 2" key="1">
    <citation type="submission" date="2020-01" db="EMBL/GenBank/DDBJ databases">
        <title>Investigation of new actinobacteria for the biodesulphurisation of diesel fuel.</title>
        <authorList>
            <person name="Athi Narayanan S.M."/>
        </authorList>
    </citation>
    <scope>NUCLEOTIDE SEQUENCE [LARGE SCALE GENOMIC DNA]</scope>
    <source>
        <strain evidence="1 2">213E</strain>
    </source>
</reference>
<organism evidence="1 2">
    <name type="scientific">Gordonia desulfuricans</name>
    <dbReference type="NCBI Taxonomy" id="89051"/>
    <lineage>
        <taxon>Bacteria</taxon>
        <taxon>Bacillati</taxon>
        <taxon>Actinomycetota</taxon>
        <taxon>Actinomycetes</taxon>
        <taxon>Mycobacteriales</taxon>
        <taxon>Gordoniaceae</taxon>
        <taxon>Gordonia</taxon>
    </lineage>
</organism>
<evidence type="ECO:0000313" key="1">
    <source>
        <dbReference type="EMBL" id="NDK90741.1"/>
    </source>
</evidence>
<dbReference type="AlphaFoldDB" id="A0A7K3LRQ4"/>
<dbReference type="Pfam" id="PF18944">
    <property type="entry name" value="DUF5691"/>
    <property type="match status" value="1"/>
</dbReference>
<protein>
    <submittedName>
        <fullName evidence="1">Uncharacterized protein</fullName>
    </submittedName>
</protein>
<dbReference type="EMBL" id="JAADZU010000045">
    <property type="protein sequence ID" value="NDK90741.1"/>
    <property type="molecule type" value="Genomic_DNA"/>
</dbReference>
<evidence type="ECO:0000313" key="2">
    <source>
        <dbReference type="Proteomes" id="UP000466307"/>
    </source>
</evidence>
<name>A0A7K3LRQ4_9ACTN</name>
<dbReference type="InterPro" id="IPR043746">
    <property type="entry name" value="DUF5691"/>
</dbReference>
<comment type="caution">
    <text evidence="1">The sequence shown here is derived from an EMBL/GenBank/DDBJ whole genome shotgun (WGS) entry which is preliminary data.</text>
</comment>
<sequence length="490" mass="52755">MTYWENVVAAALVGVHNRSVGTDDADPLIGERIAEHTADPVRRTLDTAALTAVARLASGPAGVQAQPIPAAPTDPRPPVSPTASTYVLHAFSLSRWMIDWCLDLLATSGRRPTGGLLTSLLVRTARDAEHRAVIATIVGPRGRWLADLAPELGAVLPHRVDGIGGAEPDPGAWLHGDLPTRVAHLTALRRRDPGAARELLEQSWPAEPGAERDAFIEVFALAPTADDEAFLEHALDDRRRAVRAGAVRALDAIEGSALRQRIFAAAAPMLTVEKRRLGRPRLTVHLPERPDPALVRDGVDPTPPRGIGGASWTLRQLISRIDPIEWETHFGRGADELVGGVDPEEKALVAGLCAAAVTYRAADWADALIGHPATESTEVFGAAHPERLLDHVGTQHYSRVLAALQALPTPWPDKLCLKVFGDLIRTLETELRVTPPSAAVVDLLAVALPATDRWQQIVDDARARVPVAPRQLAVLGEALRIRSILTRELT</sequence>
<dbReference type="Proteomes" id="UP000466307">
    <property type="component" value="Unassembled WGS sequence"/>
</dbReference>
<gene>
    <name evidence="1" type="ORF">GYA93_14290</name>
</gene>
<dbReference type="RefSeq" id="WP_059038148.1">
    <property type="nucleotide sequence ID" value="NZ_JAADZU010000045.1"/>
</dbReference>
<proteinExistence type="predicted"/>
<accession>A0A7K3LRQ4</accession>